<accession>A0ABT1JIE9</accession>
<evidence type="ECO:0000256" key="3">
    <source>
        <dbReference type="ARBA" id="ARBA00022691"/>
    </source>
</evidence>
<name>A0ABT1JIE9_ACTCY</name>
<keyword evidence="5" id="KW-1185">Reference proteome</keyword>
<dbReference type="InterPro" id="IPR029063">
    <property type="entry name" value="SAM-dependent_MTases_sf"/>
</dbReference>
<dbReference type="SUPFAM" id="SSF53335">
    <property type="entry name" value="S-adenosyl-L-methionine-dependent methyltransferases"/>
    <property type="match status" value="1"/>
</dbReference>
<dbReference type="Proteomes" id="UP000791080">
    <property type="component" value="Unassembled WGS sequence"/>
</dbReference>
<dbReference type="PANTHER" id="PTHR43167">
    <property type="entry name" value="PUTATIVE (AFU_ORTHOLOGUE AFUA_6G01830)-RELATED"/>
    <property type="match status" value="1"/>
</dbReference>
<evidence type="ECO:0000313" key="5">
    <source>
        <dbReference type="Proteomes" id="UP000791080"/>
    </source>
</evidence>
<evidence type="ECO:0000256" key="1">
    <source>
        <dbReference type="ARBA" id="ARBA00022603"/>
    </source>
</evidence>
<keyword evidence="2" id="KW-0808">Transferase</keyword>
<dbReference type="InterPro" id="IPR002935">
    <property type="entry name" value="SAM_O-MeTrfase"/>
</dbReference>
<dbReference type="Pfam" id="PF01596">
    <property type="entry name" value="Methyltransf_3"/>
    <property type="match status" value="1"/>
</dbReference>
<proteinExistence type="predicted"/>
<dbReference type="Gene3D" id="3.40.50.150">
    <property type="entry name" value="Vaccinia Virus protein VP39"/>
    <property type="match status" value="1"/>
</dbReference>
<evidence type="ECO:0000313" key="4">
    <source>
        <dbReference type="EMBL" id="MCP2332277.1"/>
    </source>
</evidence>
<reference evidence="4 5" key="1">
    <citation type="submission" date="2022-06" db="EMBL/GenBank/DDBJ databases">
        <title>Genomic Encyclopedia of Type Strains, Phase I: the one thousand microbial genomes (KMG-I) project.</title>
        <authorList>
            <person name="Kyrpides N."/>
        </authorList>
    </citation>
    <scope>NUCLEOTIDE SEQUENCE [LARGE SCALE GENOMIC DNA]</scope>
    <source>
        <strain evidence="4 5">DSM 43889</strain>
    </source>
</reference>
<dbReference type="PROSITE" id="PS51682">
    <property type="entry name" value="SAM_OMT_I"/>
    <property type="match status" value="1"/>
</dbReference>
<evidence type="ECO:0000256" key="2">
    <source>
        <dbReference type="ARBA" id="ARBA00022679"/>
    </source>
</evidence>
<keyword evidence="1" id="KW-0489">Methyltransferase</keyword>
<organism evidence="4 5">
    <name type="scientific">Actinoalloteichus caeruleus DSM 43889</name>
    <dbReference type="NCBI Taxonomy" id="1120930"/>
    <lineage>
        <taxon>Bacteria</taxon>
        <taxon>Bacillati</taxon>
        <taxon>Actinomycetota</taxon>
        <taxon>Actinomycetes</taxon>
        <taxon>Pseudonocardiales</taxon>
        <taxon>Pseudonocardiaceae</taxon>
        <taxon>Actinoalloteichus</taxon>
        <taxon>Actinoalloteichus cyanogriseus</taxon>
    </lineage>
</organism>
<dbReference type="CDD" id="cd02440">
    <property type="entry name" value="AdoMet_MTases"/>
    <property type="match status" value="1"/>
</dbReference>
<dbReference type="PANTHER" id="PTHR43167:SF1">
    <property type="entry name" value="PUTATIVE (AFU_ORTHOLOGUE AFUA_6G01830)-RELATED"/>
    <property type="match status" value="1"/>
</dbReference>
<dbReference type="EMBL" id="AUBJ02000001">
    <property type="protein sequence ID" value="MCP2332277.1"/>
    <property type="molecule type" value="Genomic_DNA"/>
</dbReference>
<comment type="caution">
    <text evidence="4">The sequence shown here is derived from an EMBL/GenBank/DDBJ whole genome shotgun (WGS) entry which is preliminary data.</text>
</comment>
<keyword evidence="3" id="KW-0949">S-adenosyl-L-methionine</keyword>
<gene>
    <name evidence="4" type="ORF">G443_002547</name>
</gene>
<protein>
    <submittedName>
        <fullName evidence="4">O-methyltransferase YrrM</fullName>
    </submittedName>
</protein>
<sequence length="257" mass="27168">MYSARAVRDRRAESAARRSGQALRIRGRFGFRQGGAALTSLLVTPETPAADLSVVQDFVADYLAEDEVLAAARARGVALGCEPISPGSGAALRFLASSLRARAVVEVGSGAGVSGLWLLRGMLGEGVLTSIDFDPENQRAARKALAEAGVAAGRARLITGRGLDVLPRLTDGGYDLVFVESGWVDYASYLEEGLRLLRDGGVLAFGNLLRIAAAGGTQEEHAGLRQLTEVIRVDPRLVPFLLPFGEGLLIAAKRDVQ</sequence>